<dbReference type="NCBIfam" id="TIGR00467">
    <property type="entry name" value="lysS_arch"/>
    <property type="match status" value="1"/>
</dbReference>
<comment type="subcellular location">
    <subcellularLocation>
        <location evidence="1 10">Cytoplasm</location>
    </subcellularLocation>
</comment>
<evidence type="ECO:0000256" key="3">
    <source>
        <dbReference type="ARBA" id="ARBA00022490"/>
    </source>
</evidence>
<dbReference type="InterPro" id="IPR020751">
    <property type="entry name" value="aa-tRNA-synth_I_codon-bd_sub2"/>
</dbReference>
<dbReference type="RefSeq" id="WP_168095103.1">
    <property type="nucleotide sequence ID" value="NZ_JAATER010000354.1"/>
</dbReference>
<evidence type="ECO:0000256" key="9">
    <source>
        <dbReference type="ARBA" id="ARBA00048573"/>
    </source>
</evidence>
<evidence type="ECO:0000256" key="8">
    <source>
        <dbReference type="ARBA" id="ARBA00023146"/>
    </source>
</evidence>
<keyword evidence="6 10" id="KW-0067">ATP-binding</keyword>
<evidence type="ECO:0000256" key="7">
    <source>
        <dbReference type="ARBA" id="ARBA00022917"/>
    </source>
</evidence>
<keyword evidence="3 10" id="KW-0963">Cytoplasm</keyword>
<protein>
    <recommendedName>
        <fullName evidence="10">Lysine--tRNA ligase</fullName>
        <ecNumber evidence="10">6.1.1.6</ecNumber>
    </recommendedName>
    <alternativeName>
        <fullName evidence="10">Lysyl-tRNA synthetase</fullName>
        <shortName evidence="10">LysRS</shortName>
    </alternativeName>
</protein>
<feature type="short sequence motif" description="'KMSKS' region" evidence="10">
    <location>
        <begin position="326"/>
        <end position="330"/>
    </location>
</feature>
<accession>A0A9X2LMC1</accession>
<dbReference type="Gene3D" id="6.10.20.10">
    <property type="entry name" value="Lysine tRNA ligase, stem contact fold domain"/>
    <property type="match status" value="1"/>
</dbReference>
<reference evidence="12" key="1">
    <citation type="submission" date="2022-06" db="EMBL/GenBank/DDBJ databases">
        <title>WGS of actinobacteria.</title>
        <authorList>
            <person name="Thawai C."/>
        </authorList>
    </citation>
    <scope>NUCLEOTIDE SEQUENCE</scope>
    <source>
        <strain evidence="12">AA8</strain>
    </source>
</reference>
<dbReference type="GO" id="GO:0006430">
    <property type="term" value="P:lysyl-tRNA aminoacylation"/>
    <property type="evidence" value="ECO:0007669"/>
    <property type="project" value="UniProtKB-UniRule"/>
</dbReference>
<comment type="catalytic activity">
    <reaction evidence="9 10">
        <text>tRNA(Lys) + L-lysine + ATP = L-lysyl-tRNA(Lys) + AMP + diphosphate</text>
        <dbReference type="Rhea" id="RHEA:20792"/>
        <dbReference type="Rhea" id="RHEA-COMP:9696"/>
        <dbReference type="Rhea" id="RHEA-COMP:9697"/>
        <dbReference type="ChEBI" id="CHEBI:30616"/>
        <dbReference type="ChEBI" id="CHEBI:32551"/>
        <dbReference type="ChEBI" id="CHEBI:33019"/>
        <dbReference type="ChEBI" id="CHEBI:78442"/>
        <dbReference type="ChEBI" id="CHEBI:78529"/>
        <dbReference type="ChEBI" id="CHEBI:456215"/>
        <dbReference type="EC" id="6.1.1.6"/>
    </reaction>
</comment>
<evidence type="ECO:0000256" key="10">
    <source>
        <dbReference type="HAMAP-Rule" id="MF_00177"/>
    </source>
</evidence>
<dbReference type="InterPro" id="IPR008925">
    <property type="entry name" value="aa_tRNA-synth_I_cd-bd_sf"/>
</dbReference>
<dbReference type="EC" id="6.1.1.6" evidence="10"/>
<comment type="similarity">
    <text evidence="2 10">Belongs to the class-I aminoacyl-tRNA synthetase family.</text>
</comment>
<dbReference type="Pfam" id="PF01921">
    <property type="entry name" value="tRNA-synt_1f"/>
    <property type="match status" value="1"/>
</dbReference>
<proteinExistence type="inferred from homology"/>
<dbReference type="PROSITE" id="PS00178">
    <property type="entry name" value="AA_TRNA_LIGASE_I"/>
    <property type="match status" value="1"/>
</dbReference>
<evidence type="ECO:0000313" key="13">
    <source>
        <dbReference type="Proteomes" id="UP001142374"/>
    </source>
</evidence>
<keyword evidence="8 10" id="KW-0030">Aminoacyl-tRNA synthetase</keyword>
<dbReference type="AlphaFoldDB" id="A0A9X2LMC1"/>
<dbReference type="PANTHER" id="PTHR37940">
    <property type="entry name" value="LYSINE--TRNA LIGASE"/>
    <property type="match status" value="1"/>
</dbReference>
<gene>
    <name evidence="10 12" type="primary">lysS</name>
    <name evidence="12" type="ORF">NQU55_32630</name>
</gene>
<dbReference type="GO" id="GO:0004824">
    <property type="term" value="F:lysine-tRNA ligase activity"/>
    <property type="evidence" value="ECO:0007669"/>
    <property type="project" value="UniProtKB-UniRule"/>
</dbReference>
<dbReference type="InterPro" id="IPR001412">
    <property type="entry name" value="aa-tRNA-synth_I_CS"/>
</dbReference>
<evidence type="ECO:0000256" key="1">
    <source>
        <dbReference type="ARBA" id="ARBA00004496"/>
    </source>
</evidence>
<feature type="region of interest" description="Disordered" evidence="11">
    <location>
        <begin position="175"/>
        <end position="208"/>
    </location>
</feature>
<dbReference type="InterPro" id="IPR042078">
    <property type="entry name" value="Lys-tRNA-ligase_SC_fold"/>
</dbReference>
<dbReference type="GO" id="GO:0005737">
    <property type="term" value="C:cytoplasm"/>
    <property type="evidence" value="ECO:0007669"/>
    <property type="project" value="UniProtKB-SubCell"/>
</dbReference>
<dbReference type="SUPFAM" id="SSF52374">
    <property type="entry name" value="Nucleotidylyl transferase"/>
    <property type="match status" value="1"/>
</dbReference>
<dbReference type="EMBL" id="JANIID010000045">
    <property type="protein sequence ID" value="MCQ8774471.1"/>
    <property type="molecule type" value="Genomic_DNA"/>
</dbReference>
<comment type="caution">
    <text evidence="10">Lacks conserved residue(s) required for the propagation of feature annotation.</text>
</comment>
<evidence type="ECO:0000256" key="5">
    <source>
        <dbReference type="ARBA" id="ARBA00022741"/>
    </source>
</evidence>
<keyword evidence="4 10" id="KW-0436">Ligase</keyword>
<organism evidence="12 13">
    <name type="scientific">Streptomyces telluris</name>
    <dbReference type="NCBI Taxonomy" id="2720021"/>
    <lineage>
        <taxon>Bacteria</taxon>
        <taxon>Bacillati</taxon>
        <taxon>Actinomycetota</taxon>
        <taxon>Actinomycetes</taxon>
        <taxon>Kitasatosporales</taxon>
        <taxon>Streptomycetaceae</taxon>
        <taxon>Streptomyces</taxon>
    </lineage>
</organism>
<evidence type="ECO:0000256" key="6">
    <source>
        <dbReference type="ARBA" id="ARBA00022840"/>
    </source>
</evidence>
<dbReference type="GO" id="GO:0000049">
    <property type="term" value="F:tRNA binding"/>
    <property type="evidence" value="ECO:0007669"/>
    <property type="project" value="InterPro"/>
</dbReference>
<evidence type="ECO:0000256" key="11">
    <source>
        <dbReference type="SAM" id="MobiDB-lite"/>
    </source>
</evidence>
<keyword evidence="7 10" id="KW-0648">Protein biosynthesis</keyword>
<dbReference type="GO" id="GO:0005524">
    <property type="term" value="F:ATP binding"/>
    <property type="evidence" value="ECO:0007669"/>
    <property type="project" value="UniProtKB-UniRule"/>
</dbReference>
<evidence type="ECO:0000256" key="2">
    <source>
        <dbReference type="ARBA" id="ARBA00005594"/>
    </source>
</evidence>
<dbReference type="SUPFAM" id="SSF48163">
    <property type="entry name" value="An anticodon-binding domain of class I aminoacyl-tRNA synthetases"/>
    <property type="match status" value="1"/>
</dbReference>
<name>A0A9X2LMC1_9ACTN</name>
<dbReference type="Proteomes" id="UP001142374">
    <property type="component" value="Unassembled WGS sequence"/>
</dbReference>
<comment type="caution">
    <text evidence="12">The sequence shown here is derived from an EMBL/GenBank/DDBJ whole genome shotgun (WGS) entry which is preliminary data.</text>
</comment>
<dbReference type="InterPro" id="IPR002904">
    <property type="entry name" value="Lys-tRNA-ligase"/>
</dbReference>
<dbReference type="CDD" id="cd00674">
    <property type="entry name" value="LysRS_core_class_I"/>
    <property type="match status" value="1"/>
</dbReference>
<dbReference type="Gene3D" id="1.10.10.350">
    <property type="match status" value="1"/>
</dbReference>
<keyword evidence="5 10" id="KW-0547">Nucleotide-binding</keyword>
<dbReference type="HAMAP" id="MF_00177">
    <property type="entry name" value="Lys_tRNA_synth_class1"/>
    <property type="match status" value="1"/>
</dbReference>
<evidence type="ECO:0000313" key="12">
    <source>
        <dbReference type="EMBL" id="MCQ8774471.1"/>
    </source>
</evidence>
<keyword evidence="13" id="KW-1185">Reference proteome</keyword>
<sequence length="578" mass="63470">MAQAQSTEADWVSRFADEVIAEAERRAPGKPIVVASGLSPSGPIHLGNLREVMTPHLVADEIRRRGHEVRHLISWDDYDRYRKVPNGVPGIDESWAAHIGKPLTSVPAPAGSAFPNWAEHFKAAMVEALAELGIEYDPISQTEQYTSGVYREQILHAMKHRADIDAILDQYRTKDKATGKPKKQQQKPVDEAELEAAEGSGAAAEDDGSAGGAGYFPYKPYCGACEKDLTTVTAYDDESTELAYTCVCGHSETVLLSEFNRGKLVWKVDWPMRWAYEGVIFEPSGVDHSSPGSSFVVGGQIVRKVFAGEQPIGPMYAFVGISGMAKMSSSKGGVPTPGDALKIMEAPLLRWLYARRKPNQSFKIAFDQEIQRLYDEWDKLEAKVADGTVLPADAFAHSRAARTAAGELPRTPRPLPYRTLASVVDITAGHDEQTLRILSDLDPAQPVTALDEVRPRLDKAEHWINTQVPAESRTIVRSEPDTELLGSLDEQGRESLRLLLEGLDDHWSLDGLTTLVYGVPKVQAGLEPDAKPTPELKVAQRSFFALLYHLLVSRDTGPRLPTLLLAVGADRVRKLLAV</sequence>
<dbReference type="Gene3D" id="3.40.50.620">
    <property type="entry name" value="HUPs"/>
    <property type="match status" value="2"/>
</dbReference>
<feature type="short sequence motif" description="'HIGH' region" evidence="10">
    <location>
        <begin position="40"/>
        <end position="48"/>
    </location>
</feature>
<evidence type="ECO:0000256" key="4">
    <source>
        <dbReference type="ARBA" id="ARBA00022598"/>
    </source>
</evidence>
<dbReference type="PANTHER" id="PTHR37940:SF1">
    <property type="entry name" value="LYSINE--TRNA LIGASE"/>
    <property type="match status" value="1"/>
</dbReference>
<dbReference type="InterPro" id="IPR014729">
    <property type="entry name" value="Rossmann-like_a/b/a_fold"/>
</dbReference>